<dbReference type="Proteomes" id="UP000034350">
    <property type="component" value="Unassembled WGS sequence"/>
</dbReference>
<evidence type="ECO:0000313" key="3">
    <source>
        <dbReference type="Proteomes" id="UP000034350"/>
    </source>
</evidence>
<dbReference type="VEuPathDB" id="MicrosporidiaDB:AAJ76_1300065711"/>
<protein>
    <submittedName>
        <fullName evidence="2">Hydroxyacylglutathione hydrolase</fullName>
    </submittedName>
</protein>
<proteinExistence type="predicted"/>
<keyword evidence="3" id="KW-1185">Reference proteome</keyword>
<dbReference type="VEuPathDB" id="MicrosporidiaDB:G9O61_00g000370"/>
<sequence length="232" mass="27529">MDIKFIALKVSEDNNLMYFFYTQDFAFTVDATNPEILLECLKKEFTKEYYLPEEIQHLSNIIIPRKLLYSFTTHHHFDHSSGDKRLKEIFPDIKQIKGEEKDINIQGTIVKCFKTPCHTRDSICILINNKYMCTGDTIFYLGCGWFTEGTPKDMLAAINKIKQYDNNIIMLYGHNYKEKNLRFIRSECQYINHVEDDRIFLTLGEEKKENPFFLLKNEEEMGSLREKKNKFI</sequence>
<organism evidence="2 3">
    <name type="scientific">Vairimorpha ceranae</name>
    <dbReference type="NCBI Taxonomy" id="40302"/>
    <lineage>
        <taxon>Eukaryota</taxon>
        <taxon>Fungi</taxon>
        <taxon>Fungi incertae sedis</taxon>
        <taxon>Microsporidia</taxon>
        <taxon>Nosematidae</taxon>
        <taxon>Vairimorpha</taxon>
    </lineage>
</organism>
<evidence type="ECO:0000313" key="2">
    <source>
        <dbReference type="EMBL" id="KKO75756.1"/>
    </source>
</evidence>
<dbReference type="SMART" id="SM00849">
    <property type="entry name" value="Lactamase_B"/>
    <property type="match status" value="1"/>
</dbReference>
<dbReference type="PANTHER" id="PTHR11935:SF94">
    <property type="entry name" value="TENZING NORGAY, ISOFORM C"/>
    <property type="match status" value="1"/>
</dbReference>
<name>A0A0F9WED9_9MICR</name>
<dbReference type="EMBL" id="JPQZ01000013">
    <property type="protein sequence ID" value="KKO75756.1"/>
    <property type="molecule type" value="Genomic_DNA"/>
</dbReference>
<dbReference type="GO" id="GO:0004416">
    <property type="term" value="F:hydroxyacylglutathione hydrolase activity"/>
    <property type="evidence" value="ECO:0007669"/>
    <property type="project" value="TreeGrafter"/>
</dbReference>
<evidence type="ECO:0000259" key="1">
    <source>
        <dbReference type="SMART" id="SM00849"/>
    </source>
</evidence>
<dbReference type="VEuPathDB" id="MicrosporidiaDB:NCER_101920"/>
<keyword evidence="2" id="KW-0378">Hydrolase</keyword>
<dbReference type="RefSeq" id="XP_024331498.1">
    <property type="nucleotide sequence ID" value="XM_024473962.1"/>
</dbReference>
<dbReference type="InterPro" id="IPR036866">
    <property type="entry name" value="RibonucZ/Hydroxyglut_hydro"/>
</dbReference>
<dbReference type="SUPFAM" id="SSF56281">
    <property type="entry name" value="Metallo-hydrolase/oxidoreductase"/>
    <property type="match status" value="1"/>
</dbReference>
<dbReference type="OrthoDB" id="515692at2759"/>
<dbReference type="PANTHER" id="PTHR11935">
    <property type="entry name" value="BETA LACTAMASE DOMAIN"/>
    <property type="match status" value="1"/>
</dbReference>
<dbReference type="GeneID" id="36318864"/>
<accession>A0A0F9WED9</accession>
<dbReference type="InterPro" id="IPR001279">
    <property type="entry name" value="Metallo-B-lactamas"/>
</dbReference>
<reference evidence="2 3" key="1">
    <citation type="journal article" date="2015" name="Environ. Microbiol.">
        <title>Genome analyses suggest the presence of polyploidy and recent human-driven expansions in eight global populations of the honeybee pathogen Nosema ceranae.</title>
        <authorList>
            <person name="Pelin A."/>
            <person name="Selman M."/>
            <person name="Aris-Brosou S."/>
            <person name="Farinelli L."/>
            <person name="Corradi N."/>
        </authorList>
    </citation>
    <scope>NUCLEOTIDE SEQUENCE [LARGE SCALE GENOMIC DNA]</scope>
    <source>
        <strain evidence="2 3">PA08 1199</strain>
    </source>
</reference>
<comment type="caution">
    <text evidence="2">The sequence shown here is derived from an EMBL/GenBank/DDBJ whole genome shotgun (WGS) entry which is preliminary data.</text>
</comment>
<dbReference type="Gene3D" id="3.60.15.10">
    <property type="entry name" value="Ribonuclease Z/Hydroxyacylglutathione hydrolase-like"/>
    <property type="match status" value="1"/>
</dbReference>
<gene>
    <name evidence="2" type="ORF">AAJ76_1300065711</name>
</gene>
<dbReference type="AlphaFoldDB" id="A0A0F9WED9"/>
<feature type="domain" description="Metallo-beta-lactamase" evidence="1">
    <location>
        <begin position="14"/>
        <end position="174"/>
    </location>
</feature>